<proteinExistence type="predicted"/>
<dbReference type="EMBL" id="LUTY01002085">
    <property type="protein sequence ID" value="OAD20820.1"/>
    <property type="molecule type" value="Genomic_DNA"/>
</dbReference>
<dbReference type="AlphaFoldDB" id="A0A176RYH3"/>
<feature type="non-terminal residue" evidence="1">
    <location>
        <position position="53"/>
    </location>
</feature>
<protein>
    <submittedName>
        <fullName evidence="1">Uncharacterized protein</fullName>
    </submittedName>
</protein>
<dbReference type="Proteomes" id="UP000076962">
    <property type="component" value="Unassembled WGS sequence"/>
</dbReference>
<gene>
    <name evidence="1" type="ORF">THIOM_003453</name>
</gene>
<keyword evidence="2" id="KW-1185">Reference proteome</keyword>
<organism evidence="1 2">
    <name type="scientific">Candidatus Thiomargarita nelsonii</name>
    <dbReference type="NCBI Taxonomy" id="1003181"/>
    <lineage>
        <taxon>Bacteria</taxon>
        <taxon>Pseudomonadati</taxon>
        <taxon>Pseudomonadota</taxon>
        <taxon>Gammaproteobacteria</taxon>
        <taxon>Thiotrichales</taxon>
        <taxon>Thiotrichaceae</taxon>
        <taxon>Thiomargarita</taxon>
    </lineage>
</organism>
<evidence type="ECO:0000313" key="2">
    <source>
        <dbReference type="Proteomes" id="UP000076962"/>
    </source>
</evidence>
<accession>A0A176RYH3</accession>
<name>A0A176RYH3_9GAMM</name>
<evidence type="ECO:0000313" key="1">
    <source>
        <dbReference type="EMBL" id="OAD20820.1"/>
    </source>
</evidence>
<reference evidence="1 2" key="1">
    <citation type="submission" date="2016-05" db="EMBL/GenBank/DDBJ databases">
        <title>Single-cell genome of chain-forming Candidatus Thiomargarita nelsonii and comparison to other large sulfur-oxidizing bacteria.</title>
        <authorList>
            <person name="Winkel M."/>
            <person name="Salman V."/>
            <person name="Woyke T."/>
            <person name="Schulz-Vogt H."/>
            <person name="Richter M."/>
            <person name="Flood B."/>
            <person name="Bailey J."/>
            <person name="Amann R."/>
            <person name="Mussmann M."/>
        </authorList>
    </citation>
    <scope>NUCLEOTIDE SEQUENCE [LARGE SCALE GENOMIC DNA]</scope>
    <source>
        <strain evidence="1 2">THI036</strain>
    </source>
</reference>
<sequence length="53" mass="6066">MSINFILKIENIINQWLLKEEPVPDIPLSNFEALTNEMKLADVILVEGRSRIG</sequence>
<comment type="caution">
    <text evidence="1">The sequence shown here is derived from an EMBL/GenBank/DDBJ whole genome shotgun (WGS) entry which is preliminary data.</text>
</comment>